<comment type="caution">
    <text evidence="3">The sequence shown here is derived from an EMBL/GenBank/DDBJ whole genome shotgun (WGS) entry which is preliminary data.</text>
</comment>
<organism evidence="3 4">
    <name type="scientific">Natrarchaeobius chitinivorans</name>
    <dbReference type="NCBI Taxonomy" id="1679083"/>
    <lineage>
        <taxon>Archaea</taxon>
        <taxon>Methanobacteriati</taxon>
        <taxon>Methanobacteriota</taxon>
        <taxon>Stenosarchaea group</taxon>
        <taxon>Halobacteria</taxon>
        <taxon>Halobacteriales</taxon>
        <taxon>Natrialbaceae</taxon>
        <taxon>Natrarchaeobius</taxon>
    </lineage>
</organism>
<dbReference type="Proteomes" id="UP000281431">
    <property type="component" value="Unassembled WGS sequence"/>
</dbReference>
<dbReference type="EMBL" id="REFZ01000002">
    <property type="protein sequence ID" value="RQH02265.1"/>
    <property type="molecule type" value="Genomic_DNA"/>
</dbReference>
<feature type="compositionally biased region" description="Acidic residues" evidence="1">
    <location>
        <begin position="185"/>
        <end position="207"/>
    </location>
</feature>
<dbReference type="AlphaFoldDB" id="A0A3N6MLE1"/>
<keyword evidence="2" id="KW-0812">Transmembrane</keyword>
<feature type="region of interest" description="Disordered" evidence="1">
    <location>
        <begin position="123"/>
        <end position="208"/>
    </location>
</feature>
<evidence type="ECO:0000256" key="2">
    <source>
        <dbReference type="SAM" id="Phobius"/>
    </source>
</evidence>
<keyword evidence="4" id="KW-1185">Reference proteome</keyword>
<name>A0A3N6MLE1_NATCH</name>
<evidence type="ECO:0000256" key="1">
    <source>
        <dbReference type="SAM" id="MobiDB-lite"/>
    </source>
</evidence>
<dbReference type="Gene3D" id="2.60.40.680">
    <property type="match status" value="1"/>
</dbReference>
<gene>
    <name evidence="3" type="ORF">EA472_02895</name>
</gene>
<accession>A0A3N6MLE1</accession>
<protein>
    <recommendedName>
        <fullName evidence="5">Cohesin domain-containing protein</fullName>
    </recommendedName>
</protein>
<feature type="transmembrane region" description="Helical" evidence="2">
    <location>
        <begin position="208"/>
        <end position="228"/>
    </location>
</feature>
<evidence type="ECO:0000313" key="3">
    <source>
        <dbReference type="EMBL" id="RQH02265.1"/>
    </source>
</evidence>
<keyword evidence="2" id="KW-1133">Transmembrane helix</keyword>
<evidence type="ECO:0000313" key="4">
    <source>
        <dbReference type="Proteomes" id="UP000281431"/>
    </source>
</evidence>
<feature type="compositionally biased region" description="Acidic residues" evidence="1">
    <location>
        <begin position="151"/>
        <end position="177"/>
    </location>
</feature>
<sequence>MTFDDPEEFDDSADANLIVTDVPADTGVGAYELEVSYDPDAVALDISGTDRFIVESETEENQRDTVTVVGYTGDVDETPGTLMLAELTVTGIADGETDLRIEAIETFADVDGEAIDHDHDDLTLEIDSDTNGGPTNGGSGGSGGGAPPVSDSDDDEETDDTVTDDPATDDSVEDDSETPAPTTDDSAEDDAETPDPATDDSAEDEDTIPGLGISITIFAVFAGLAFVIRTRELQ</sequence>
<evidence type="ECO:0008006" key="5">
    <source>
        <dbReference type="Google" id="ProtNLM"/>
    </source>
</evidence>
<feature type="compositionally biased region" description="Gly residues" evidence="1">
    <location>
        <begin position="134"/>
        <end position="146"/>
    </location>
</feature>
<keyword evidence="2" id="KW-0472">Membrane</keyword>
<proteinExistence type="predicted"/>
<reference evidence="3 4" key="1">
    <citation type="submission" date="2018-10" db="EMBL/GenBank/DDBJ databases">
        <title>Natrarchaeobius chitinivorans gen. nov., sp. nov., and Natrarchaeobius haloalkaliphilus sp. nov., alkaliphilic, chitin-utilizing haloarchaea from hypersaline alkaline lakes.</title>
        <authorList>
            <person name="Sorokin D.Y."/>
            <person name="Elcheninov A.G."/>
            <person name="Kostrikina N.A."/>
            <person name="Bale N.J."/>
            <person name="Sinninghe Damste J.S."/>
            <person name="Khijniak T.V."/>
            <person name="Kublanov I.V."/>
            <person name="Toshchakov S.V."/>
        </authorList>
    </citation>
    <scope>NUCLEOTIDE SEQUENCE [LARGE SCALE GENOMIC DNA]</scope>
    <source>
        <strain evidence="3 4">AArcht7</strain>
    </source>
</reference>